<dbReference type="NCBIfam" id="TIGR00624">
    <property type="entry name" value="tag"/>
    <property type="match status" value="1"/>
</dbReference>
<dbReference type="Proteomes" id="UP001174909">
    <property type="component" value="Unassembled WGS sequence"/>
</dbReference>
<comment type="caution">
    <text evidence="2">The sequence shown here is derived from an EMBL/GenBank/DDBJ whole genome shotgun (WGS) entry which is preliminary data.</text>
</comment>
<dbReference type="InterPro" id="IPR005019">
    <property type="entry name" value="Adenine_glyco"/>
</dbReference>
<feature type="binding site" evidence="1">
    <location>
        <position position="167"/>
    </location>
    <ligand>
        <name>Zn(2+)</name>
        <dbReference type="ChEBI" id="CHEBI:29105"/>
    </ligand>
</feature>
<organism evidence="2 3">
    <name type="scientific">Geodia barretti</name>
    <name type="common">Barrett's horny sponge</name>
    <dbReference type="NCBI Taxonomy" id="519541"/>
    <lineage>
        <taxon>Eukaryota</taxon>
        <taxon>Metazoa</taxon>
        <taxon>Porifera</taxon>
        <taxon>Demospongiae</taxon>
        <taxon>Heteroscleromorpha</taxon>
        <taxon>Tetractinellida</taxon>
        <taxon>Astrophorina</taxon>
        <taxon>Geodiidae</taxon>
        <taxon>Geodia</taxon>
    </lineage>
</organism>
<keyword evidence="1" id="KW-0479">Metal-binding</keyword>
<name>A0AA35SKQ9_GEOBA</name>
<gene>
    <name evidence="2" type="ORF">GBAR_LOCUS17527</name>
</gene>
<dbReference type="InterPro" id="IPR011257">
    <property type="entry name" value="DNA_glycosylase"/>
</dbReference>
<dbReference type="Gene3D" id="1.10.340.30">
    <property type="entry name" value="Hypothetical protein, domain 2"/>
    <property type="match status" value="1"/>
</dbReference>
<evidence type="ECO:0000256" key="1">
    <source>
        <dbReference type="PIRSR" id="PIRSR605019-1"/>
    </source>
</evidence>
<dbReference type="InterPro" id="IPR052891">
    <property type="entry name" value="DNA-3mA_glycosylase"/>
</dbReference>
<dbReference type="GO" id="GO:0006284">
    <property type="term" value="P:base-excision repair"/>
    <property type="evidence" value="ECO:0007669"/>
    <property type="project" value="InterPro"/>
</dbReference>
<proteinExistence type="predicted"/>
<evidence type="ECO:0000313" key="3">
    <source>
        <dbReference type="Proteomes" id="UP001174909"/>
    </source>
</evidence>
<feature type="binding site" evidence="1">
    <location>
        <position position="163"/>
    </location>
    <ligand>
        <name>Zn(2+)</name>
        <dbReference type="ChEBI" id="CHEBI:29105"/>
    </ligand>
</feature>
<dbReference type="Pfam" id="PF03352">
    <property type="entry name" value="Adenine_glyco"/>
    <property type="match status" value="1"/>
</dbReference>
<accession>A0AA35SKQ9</accession>
<protein>
    <submittedName>
        <fullName evidence="2">DNA-3-methyladenine glycosylase 1</fullName>
    </submittedName>
</protein>
<dbReference type="GO" id="GO:0008725">
    <property type="term" value="F:DNA-3-methyladenine glycosylase activity"/>
    <property type="evidence" value="ECO:0007669"/>
    <property type="project" value="InterPro"/>
</dbReference>
<reference evidence="2" key="1">
    <citation type="submission" date="2023-03" db="EMBL/GenBank/DDBJ databases">
        <authorList>
            <person name="Steffen K."/>
            <person name="Cardenas P."/>
        </authorList>
    </citation>
    <scope>NUCLEOTIDE SEQUENCE</scope>
</reference>
<evidence type="ECO:0000313" key="2">
    <source>
        <dbReference type="EMBL" id="CAI8030892.1"/>
    </source>
</evidence>
<dbReference type="InterPro" id="IPR004597">
    <property type="entry name" value="Tag"/>
</dbReference>
<keyword evidence="1" id="KW-0862">Zinc</keyword>
<dbReference type="PANTHER" id="PTHR30037:SF4">
    <property type="entry name" value="DNA-3-METHYLADENINE GLYCOSYLASE I"/>
    <property type="match status" value="1"/>
</dbReference>
<keyword evidence="3" id="KW-1185">Reference proteome</keyword>
<dbReference type="AlphaFoldDB" id="A0AA35SKQ9"/>
<dbReference type="SUPFAM" id="SSF48150">
    <property type="entry name" value="DNA-glycosylase"/>
    <property type="match status" value="1"/>
</dbReference>
<dbReference type="PANTHER" id="PTHR30037">
    <property type="entry name" value="DNA-3-METHYLADENINE GLYCOSYLASE 1"/>
    <property type="match status" value="1"/>
</dbReference>
<sequence length="177" mass="20329">MIAYHDEEWGTPLRDDQKLFEYLLLDGAQAGLSWQTILRKRAGYRRAFDDFDPDRIALYTDADMERLLAETAIVRNRQKIAAAIGNARAFLQIQETEYSFAHFIWSFVGGETVDNARPVGNDVPATSPESESMSKELRRRGFRFVGPTICYAFMQAAGLVNDHLTSCFRYNEIRELY</sequence>
<feature type="binding site" evidence="1">
    <location>
        <position position="5"/>
    </location>
    <ligand>
        <name>Zn(2+)</name>
        <dbReference type="ChEBI" id="CHEBI:29105"/>
    </ligand>
</feature>
<dbReference type="GO" id="GO:0046872">
    <property type="term" value="F:metal ion binding"/>
    <property type="evidence" value="ECO:0007669"/>
    <property type="project" value="UniProtKB-KW"/>
</dbReference>
<dbReference type="EMBL" id="CASHTH010002505">
    <property type="protein sequence ID" value="CAI8030892.1"/>
    <property type="molecule type" value="Genomic_DNA"/>
</dbReference>